<feature type="compositionally biased region" description="Pro residues" evidence="1">
    <location>
        <begin position="463"/>
        <end position="472"/>
    </location>
</feature>
<feature type="compositionally biased region" description="Basic residues" evidence="1">
    <location>
        <begin position="291"/>
        <end position="301"/>
    </location>
</feature>
<feature type="transmembrane region" description="Helical" evidence="2">
    <location>
        <begin position="90"/>
        <end position="109"/>
    </location>
</feature>
<feature type="compositionally biased region" description="Low complexity" evidence="1">
    <location>
        <begin position="321"/>
        <end position="331"/>
    </location>
</feature>
<evidence type="ECO:0000313" key="3">
    <source>
        <dbReference type="EMBL" id="MEJ8572927.1"/>
    </source>
</evidence>
<reference evidence="3 4" key="1">
    <citation type="submission" date="2024-02" db="EMBL/GenBank/DDBJ databases">
        <title>Genome analysis and characterization of Microbaculum marinisediminis sp. nov., isolated from marine sediment.</title>
        <authorList>
            <person name="Du Z.-J."/>
            <person name="Ye Y.-Q."/>
            <person name="Zhang Z.-R."/>
            <person name="Yuan S.-M."/>
            <person name="Zhang X.-Y."/>
        </authorList>
    </citation>
    <scope>NUCLEOTIDE SEQUENCE [LARGE SCALE GENOMIC DNA]</scope>
    <source>
        <strain evidence="3 4">SDUM1044001</strain>
    </source>
</reference>
<dbReference type="AlphaFoldDB" id="A0AAW9RL11"/>
<feature type="compositionally biased region" description="Low complexity" evidence="1">
    <location>
        <begin position="359"/>
        <end position="368"/>
    </location>
</feature>
<proteinExistence type="predicted"/>
<comment type="caution">
    <text evidence="3">The sequence shown here is derived from an EMBL/GenBank/DDBJ whole genome shotgun (WGS) entry which is preliminary data.</text>
</comment>
<accession>A0AAW9RL11</accession>
<name>A0AAW9RL11_9HYPH</name>
<keyword evidence="4" id="KW-1185">Reference proteome</keyword>
<dbReference type="EMBL" id="JAZHOF010000006">
    <property type="protein sequence ID" value="MEJ8572927.1"/>
    <property type="molecule type" value="Genomic_DNA"/>
</dbReference>
<evidence type="ECO:0000313" key="4">
    <source>
        <dbReference type="Proteomes" id="UP001378188"/>
    </source>
</evidence>
<keyword evidence="2" id="KW-0812">Transmembrane</keyword>
<feature type="compositionally biased region" description="Polar residues" evidence="1">
    <location>
        <begin position="474"/>
        <end position="483"/>
    </location>
</feature>
<feature type="region of interest" description="Disordered" evidence="1">
    <location>
        <begin position="346"/>
        <end position="483"/>
    </location>
</feature>
<gene>
    <name evidence="3" type="ORF">V3328_15660</name>
</gene>
<dbReference type="RefSeq" id="WP_340330621.1">
    <property type="nucleotide sequence ID" value="NZ_JAZHOF010000006.1"/>
</dbReference>
<keyword evidence="2" id="KW-0472">Membrane</keyword>
<feature type="transmembrane region" description="Helical" evidence="2">
    <location>
        <begin position="237"/>
        <end position="257"/>
    </location>
</feature>
<sequence length="483" mass="50647">MKGVVLGYDTEAEAVVLRAEDGRRYRFPLSEWRDRQAPRKGDEVDFESDGVRALEIYVVAPARHLDAATVTPLSIVSGWAPARFFLTRPVLTCAVLVLLACFFGAYSLGDVRITLFQVPELISRMSEALDSLIAASGADPAPRIGAGVARILLILLLGLYVVPVLAVITIWREFLGRPDRRLAVAAAVAAIVLPIGLPLIVSLVVQTWVIPGIPDLGTRLGRTGVTTPQQVFEVLRLYATGTILLIFAGLALWAAAADRLSVSAGTRAAPEATEPIKPKPRSRPDLFAPLRARRSTPRKAKAAPAPQPAESRAPGSPAPVPQRAGPAAPAAARKERVPFLKLGRRAKTPAPASAPPAAHPAVAADAPQPQSPPPPSAPPPSVPPAADPRYAEGLDEALRAARAARPPEFLQVPRAAGDASETDNPAPDVPQTPKPEPAAQESGVDLPPRTGSVWPQPAADAPSPDPGRPAPAPSTTGRSPGDA</sequence>
<dbReference type="PRINTS" id="PR01217">
    <property type="entry name" value="PRICHEXTENSN"/>
</dbReference>
<keyword evidence="2" id="KW-1133">Transmembrane helix</keyword>
<feature type="compositionally biased region" description="Pro residues" evidence="1">
    <location>
        <begin position="427"/>
        <end position="436"/>
    </location>
</feature>
<evidence type="ECO:0000256" key="1">
    <source>
        <dbReference type="SAM" id="MobiDB-lite"/>
    </source>
</evidence>
<protein>
    <submittedName>
        <fullName evidence="3">Uncharacterized protein</fullName>
    </submittedName>
</protein>
<evidence type="ECO:0000256" key="2">
    <source>
        <dbReference type="SAM" id="Phobius"/>
    </source>
</evidence>
<feature type="transmembrane region" description="Helical" evidence="2">
    <location>
        <begin position="151"/>
        <end position="171"/>
    </location>
</feature>
<feature type="compositionally biased region" description="Basic and acidic residues" evidence="1">
    <location>
        <begin position="389"/>
        <end position="399"/>
    </location>
</feature>
<feature type="compositionally biased region" description="Pro residues" evidence="1">
    <location>
        <begin position="369"/>
        <end position="386"/>
    </location>
</feature>
<organism evidence="3 4">
    <name type="scientific">Microbaculum marinum</name>
    <dbReference type="NCBI Taxonomy" id="1764581"/>
    <lineage>
        <taxon>Bacteria</taxon>
        <taxon>Pseudomonadati</taxon>
        <taxon>Pseudomonadota</taxon>
        <taxon>Alphaproteobacteria</taxon>
        <taxon>Hyphomicrobiales</taxon>
        <taxon>Tepidamorphaceae</taxon>
        <taxon>Microbaculum</taxon>
    </lineage>
</organism>
<dbReference type="Proteomes" id="UP001378188">
    <property type="component" value="Unassembled WGS sequence"/>
</dbReference>
<feature type="region of interest" description="Disordered" evidence="1">
    <location>
        <begin position="264"/>
        <end position="333"/>
    </location>
</feature>
<feature type="transmembrane region" description="Helical" evidence="2">
    <location>
        <begin position="183"/>
        <end position="210"/>
    </location>
</feature>